<evidence type="ECO:0000313" key="4">
    <source>
        <dbReference type="Proteomes" id="UP000837801"/>
    </source>
</evidence>
<organism evidence="3 4">
    <name type="scientific">[Candida] railenensis</name>
    <dbReference type="NCBI Taxonomy" id="45579"/>
    <lineage>
        <taxon>Eukaryota</taxon>
        <taxon>Fungi</taxon>
        <taxon>Dikarya</taxon>
        <taxon>Ascomycota</taxon>
        <taxon>Saccharomycotina</taxon>
        <taxon>Pichiomycetes</taxon>
        <taxon>Debaryomycetaceae</taxon>
        <taxon>Kurtzmaniella</taxon>
    </lineage>
</organism>
<accession>A0A9P0VYA8</accession>
<dbReference type="GO" id="GO:0005640">
    <property type="term" value="C:nuclear outer membrane"/>
    <property type="evidence" value="ECO:0007669"/>
    <property type="project" value="TreeGrafter"/>
</dbReference>
<evidence type="ECO:0000313" key="3">
    <source>
        <dbReference type="EMBL" id="CAH2352796.1"/>
    </source>
</evidence>
<sequence>MTQIYNESLLNDLSKRNEEGAPLQKLSSNSVPNYLRRRDMRTDNRKNESNNEQYELNSDLLKDVDNLQPVSDVSFTLFQTKLKIDAHKKHLHHQSNANANPKASEPIYYNPPSSIQSGIQSFLPPNYHGSTYNKFRPFGFGEQVIQDQAQDIRLDADSRKTEKASNPRLNTYAFVDKLDEQQLNLSKLDEELNDDDDGANTGPSGEWFNPVVKEALARQVNKENEFRKCFLNVALVIVFRLFMSFLVFLKSVYEESRVQAQKYQYTPSYVSKSSPNIPTSSSKIIPSSSFWLYGYLVKNGIYAFFIFNILLTFYRLLKTQDQCLDLQLSNKQREMLGLEAVHYQDDSEVAVDKRRQKQFETSKYSKTRPVPYESKLSGSIAKSSLLNQKPIDIPLAQDSSTSELTYSKPAHLQLSKKKAYDANEIDEISKKFRSRYNIDFHYSDEE</sequence>
<proteinExistence type="predicted"/>
<comment type="caution">
    <text evidence="3">The sequence shown here is derived from an EMBL/GenBank/DDBJ whole genome shotgun (WGS) entry which is preliminary data.</text>
</comment>
<dbReference type="EMBL" id="CAKXYY010000008">
    <property type="protein sequence ID" value="CAH2352796.1"/>
    <property type="molecule type" value="Genomic_DNA"/>
</dbReference>
<dbReference type="Pfam" id="PF08058">
    <property type="entry name" value="NPCC"/>
    <property type="match status" value="1"/>
</dbReference>
<feature type="transmembrane region" description="Helical" evidence="2">
    <location>
        <begin position="229"/>
        <end position="249"/>
    </location>
</feature>
<dbReference type="GO" id="GO:0006606">
    <property type="term" value="P:protein import into nucleus"/>
    <property type="evidence" value="ECO:0007669"/>
    <property type="project" value="TreeGrafter"/>
</dbReference>
<reference evidence="3" key="1">
    <citation type="submission" date="2022-03" db="EMBL/GenBank/DDBJ databases">
        <authorList>
            <person name="Legras J.-L."/>
            <person name="Devillers H."/>
            <person name="Grondin C."/>
        </authorList>
    </citation>
    <scope>NUCLEOTIDE SEQUENCE</scope>
    <source>
        <strain evidence="3">CLIB 1423</strain>
    </source>
</reference>
<dbReference type="GO" id="GO:0030474">
    <property type="term" value="P:spindle pole body duplication"/>
    <property type="evidence" value="ECO:0007669"/>
    <property type="project" value="TreeGrafter"/>
</dbReference>
<dbReference type="Proteomes" id="UP000837801">
    <property type="component" value="Unassembled WGS sequence"/>
</dbReference>
<dbReference type="OrthoDB" id="429932at2759"/>
<keyword evidence="2" id="KW-1133">Transmembrane helix</keyword>
<dbReference type="InterPro" id="IPR012578">
    <property type="entry name" value="Nucl_pore_cmplx"/>
</dbReference>
<dbReference type="GO" id="GO:0070762">
    <property type="term" value="C:nuclear pore transmembrane ring"/>
    <property type="evidence" value="ECO:0007669"/>
    <property type="project" value="TreeGrafter"/>
</dbReference>
<protein>
    <submittedName>
        <fullName evidence="3">Uncharacterized protein</fullName>
    </submittedName>
</protein>
<evidence type="ECO:0000256" key="1">
    <source>
        <dbReference type="SAM" id="MobiDB-lite"/>
    </source>
</evidence>
<feature type="compositionally biased region" description="Basic and acidic residues" evidence="1">
    <location>
        <begin position="36"/>
        <end position="49"/>
    </location>
</feature>
<name>A0A9P0VYA8_9ASCO</name>
<gene>
    <name evidence="3" type="ORF">CLIB1423_08S01266</name>
</gene>
<dbReference type="AlphaFoldDB" id="A0A9P0VYA8"/>
<keyword evidence="4" id="KW-1185">Reference proteome</keyword>
<evidence type="ECO:0000256" key="2">
    <source>
        <dbReference type="SAM" id="Phobius"/>
    </source>
</evidence>
<keyword evidence="2" id="KW-0472">Membrane</keyword>
<feature type="region of interest" description="Disordered" evidence="1">
    <location>
        <begin position="16"/>
        <end position="52"/>
    </location>
</feature>
<keyword evidence="2" id="KW-0812">Transmembrane</keyword>
<dbReference type="PANTHER" id="PTHR28003:SF1">
    <property type="entry name" value="NUCLEOPORIN POM34"/>
    <property type="match status" value="1"/>
</dbReference>
<dbReference type="PANTHER" id="PTHR28003">
    <property type="entry name" value="NUCLEOPORIN POM34"/>
    <property type="match status" value="1"/>
</dbReference>
<feature type="transmembrane region" description="Helical" evidence="2">
    <location>
        <begin position="300"/>
        <end position="317"/>
    </location>
</feature>